<protein>
    <submittedName>
        <fullName evidence="2">Uncharacterized protein</fullName>
    </submittedName>
</protein>
<organism evidence="2 3">
    <name type="scientific">Pycnococcus provasolii</name>
    <dbReference type="NCBI Taxonomy" id="41880"/>
    <lineage>
        <taxon>Eukaryota</taxon>
        <taxon>Viridiplantae</taxon>
        <taxon>Chlorophyta</taxon>
        <taxon>Pseudoscourfieldiophyceae</taxon>
        <taxon>Pseudoscourfieldiales</taxon>
        <taxon>Pycnococcaceae</taxon>
        <taxon>Pycnococcus</taxon>
    </lineage>
</organism>
<evidence type="ECO:0000256" key="1">
    <source>
        <dbReference type="SAM" id="MobiDB-lite"/>
    </source>
</evidence>
<comment type="caution">
    <text evidence="2">The sequence shown here is derived from an EMBL/GenBank/DDBJ whole genome shotgun (WGS) entry which is preliminary data.</text>
</comment>
<feature type="region of interest" description="Disordered" evidence="1">
    <location>
        <begin position="233"/>
        <end position="253"/>
    </location>
</feature>
<feature type="compositionally biased region" description="Polar residues" evidence="1">
    <location>
        <begin position="139"/>
        <end position="149"/>
    </location>
</feature>
<gene>
    <name evidence="2" type="ORF">PPROV_000338900</name>
</gene>
<sequence>MPNSAHPFADAAILTHKAKWEKQMYDADVNAEKFPPLPPPLTNEKKAEMRRKEGYHPRRPRKPNGIQVAQGGHWNVRPPPLTTFLMGFHASTIGVDPFFSKEGPQWVPGKKPADVAREKSRSRSHRSSRTSSRTDENGNEASTPSSSAGNGEAHIPEEYQLNEKELNRPGTSLGYELRARRRLADYGLGEAGRSRRHADEVFEKEYPMWGKVKGSTNTEEDREAYEKYVREMMENGGPPADTRGKNKNKPRVF</sequence>
<evidence type="ECO:0000313" key="2">
    <source>
        <dbReference type="EMBL" id="GHP04635.1"/>
    </source>
</evidence>
<dbReference type="AlphaFoldDB" id="A0A830HC92"/>
<dbReference type="Proteomes" id="UP000660262">
    <property type="component" value="Unassembled WGS sequence"/>
</dbReference>
<evidence type="ECO:0000313" key="3">
    <source>
        <dbReference type="Proteomes" id="UP000660262"/>
    </source>
</evidence>
<accession>A0A830HC92</accession>
<reference evidence="2" key="1">
    <citation type="submission" date="2020-10" db="EMBL/GenBank/DDBJ databases">
        <title>Unveiling of a novel bifunctional photoreceptor, Dualchrome1, isolated from a cosmopolitan green alga.</title>
        <authorList>
            <person name="Suzuki S."/>
            <person name="Kawachi M."/>
        </authorList>
    </citation>
    <scope>NUCLEOTIDE SEQUENCE</scope>
    <source>
        <strain evidence="2">NIES 2893</strain>
    </source>
</reference>
<feature type="region of interest" description="Disordered" evidence="1">
    <location>
        <begin position="30"/>
        <end position="74"/>
    </location>
</feature>
<feature type="compositionally biased region" description="Basic and acidic residues" evidence="1">
    <location>
        <begin position="43"/>
        <end position="56"/>
    </location>
</feature>
<proteinExistence type="predicted"/>
<dbReference type="EMBL" id="BNJQ01000008">
    <property type="protein sequence ID" value="GHP04635.1"/>
    <property type="molecule type" value="Genomic_DNA"/>
</dbReference>
<feature type="compositionally biased region" description="Basic and acidic residues" evidence="1">
    <location>
        <begin position="111"/>
        <end position="121"/>
    </location>
</feature>
<feature type="region of interest" description="Disordered" evidence="1">
    <location>
        <begin position="104"/>
        <end position="173"/>
    </location>
</feature>
<feature type="compositionally biased region" description="Basic and acidic residues" evidence="1">
    <location>
        <begin position="154"/>
        <end position="167"/>
    </location>
</feature>
<name>A0A830HC92_9CHLO</name>
<keyword evidence="3" id="KW-1185">Reference proteome</keyword>